<evidence type="ECO:0000256" key="8">
    <source>
        <dbReference type="ARBA" id="ARBA00022679"/>
    </source>
</evidence>
<gene>
    <name evidence="17" type="ORF">C7443_102254</name>
</gene>
<keyword evidence="6" id="KW-0698">rRNA processing</keyword>
<name>A0A317MYJ7_9GAMM</name>
<evidence type="ECO:0000256" key="5">
    <source>
        <dbReference type="ARBA" id="ARBA00022490"/>
    </source>
</evidence>
<organism evidence="17 18">
    <name type="scientific">Plasticicumulans acidivorans</name>
    <dbReference type="NCBI Taxonomy" id="886464"/>
    <lineage>
        <taxon>Bacteria</taxon>
        <taxon>Pseudomonadati</taxon>
        <taxon>Pseudomonadota</taxon>
        <taxon>Gammaproteobacteria</taxon>
        <taxon>Candidatus Competibacteraceae</taxon>
        <taxon>Plasticicumulans</taxon>
    </lineage>
</organism>
<evidence type="ECO:0000313" key="18">
    <source>
        <dbReference type="Proteomes" id="UP000246569"/>
    </source>
</evidence>
<keyword evidence="8 14" id="KW-0808">Transferase</keyword>
<feature type="binding site" evidence="14">
    <location>
        <begin position="323"/>
        <end position="329"/>
    </location>
    <ligand>
        <name>S-adenosyl-L-methionine</name>
        <dbReference type="ChEBI" id="CHEBI:59789"/>
    </ligand>
</feature>
<dbReference type="Pfam" id="PF01029">
    <property type="entry name" value="NusB"/>
    <property type="match status" value="1"/>
</dbReference>
<feature type="active site" description="Nucleophile" evidence="14">
    <location>
        <position position="444"/>
    </location>
</feature>
<evidence type="ECO:0000313" key="17">
    <source>
        <dbReference type="EMBL" id="PWV64604.1"/>
    </source>
</evidence>
<dbReference type="InterPro" id="IPR004573">
    <property type="entry name" value="rRNA_ssu_MeTfrase_B"/>
</dbReference>
<dbReference type="InterPro" id="IPR006027">
    <property type="entry name" value="NusB_RsmB_TIM44"/>
</dbReference>
<comment type="caution">
    <text evidence="17">The sequence shown here is derived from an EMBL/GenBank/DDBJ whole genome shotgun (WGS) entry which is preliminary data.</text>
</comment>
<keyword evidence="7 14" id="KW-0489">Methyltransferase</keyword>
<evidence type="ECO:0000256" key="12">
    <source>
        <dbReference type="ARBA" id="ARBA00031088"/>
    </source>
</evidence>
<dbReference type="RefSeq" id="WP_246004534.1">
    <property type="nucleotide sequence ID" value="NZ_QGTJ01000002.1"/>
</dbReference>
<keyword evidence="18" id="KW-1185">Reference proteome</keyword>
<dbReference type="InterPro" id="IPR035926">
    <property type="entry name" value="NusB-like_sf"/>
</dbReference>
<dbReference type="GO" id="GO:0005829">
    <property type="term" value="C:cytosol"/>
    <property type="evidence" value="ECO:0007669"/>
    <property type="project" value="TreeGrafter"/>
</dbReference>
<evidence type="ECO:0000256" key="15">
    <source>
        <dbReference type="SAM" id="MobiDB-lite"/>
    </source>
</evidence>
<feature type="compositionally biased region" description="Low complexity" evidence="15">
    <location>
        <begin position="22"/>
        <end position="38"/>
    </location>
</feature>
<dbReference type="GO" id="GO:0009383">
    <property type="term" value="F:rRNA (cytosine-C5-)-methyltransferase activity"/>
    <property type="evidence" value="ECO:0007669"/>
    <property type="project" value="TreeGrafter"/>
</dbReference>
<feature type="region of interest" description="Disordered" evidence="15">
    <location>
        <begin position="1"/>
        <end position="70"/>
    </location>
</feature>
<evidence type="ECO:0000256" key="2">
    <source>
        <dbReference type="ARBA" id="ARBA00004496"/>
    </source>
</evidence>
<keyword evidence="5" id="KW-0963">Cytoplasm</keyword>
<accession>A0A317MYJ7</accession>
<dbReference type="SUPFAM" id="SSF48013">
    <property type="entry name" value="NusB-like"/>
    <property type="match status" value="1"/>
</dbReference>
<evidence type="ECO:0000256" key="9">
    <source>
        <dbReference type="ARBA" id="ARBA00022691"/>
    </source>
</evidence>
<protein>
    <recommendedName>
        <fullName evidence="4">16S rRNA (cytosine(967)-C(5))-methyltransferase</fullName>
        <ecNumber evidence="4">2.1.1.176</ecNumber>
    </recommendedName>
    <alternativeName>
        <fullName evidence="11">16S rRNA m5C967 methyltransferase</fullName>
    </alternativeName>
    <alternativeName>
        <fullName evidence="12">rRNA (cytosine-C(5)-)-methyltransferase RsmB</fullName>
    </alternativeName>
</protein>
<evidence type="ECO:0000256" key="4">
    <source>
        <dbReference type="ARBA" id="ARBA00012140"/>
    </source>
</evidence>
<evidence type="ECO:0000256" key="6">
    <source>
        <dbReference type="ARBA" id="ARBA00022552"/>
    </source>
</evidence>
<dbReference type="InterPro" id="IPR001678">
    <property type="entry name" value="MeTrfase_RsmB-F_NOP2_dom"/>
</dbReference>
<dbReference type="Gene3D" id="1.10.940.10">
    <property type="entry name" value="NusB-like"/>
    <property type="match status" value="1"/>
</dbReference>
<dbReference type="InterPro" id="IPR029063">
    <property type="entry name" value="SAM-dependent_MTases_sf"/>
</dbReference>
<comment type="similarity">
    <text evidence="3 14">Belongs to the class I-like SAM-binding methyltransferase superfamily. RsmB/NOP family.</text>
</comment>
<dbReference type="SUPFAM" id="SSF53335">
    <property type="entry name" value="S-adenosyl-L-methionine-dependent methyltransferases"/>
    <property type="match status" value="1"/>
</dbReference>
<comment type="catalytic activity">
    <reaction evidence="13">
        <text>cytidine(967) in 16S rRNA + S-adenosyl-L-methionine = 5-methylcytidine(967) in 16S rRNA + S-adenosyl-L-homocysteine + H(+)</text>
        <dbReference type="Rhea" id="RHEA:42748"/>
        <dbReference type="Rhea" id="RHEA-COMP:10219"/>
        <dbReference type="Rhea" id="RHEA-COMP:10220"/>
        <dbReference type="ChEBI" id="CHEBI:15378"/>
        <dbReference type="ChEBI" id="CHEBI:57856"/>
        <dbReference type="ChEBI" id="CHEBI:59789"/>
        <dbReference type="ChEBI" id="CHEBI:74483"/>
        <dbReference type="ChEBI" id="CHEBI:82748"/>
        <dbReference type="EC" id="2.1.1.176"/>
    </reaction>
</comment>
<dbReference type="InterPro" id="IPR054728">
    <property type="entry name" value="RsmB-like_ferredoxin"/>
</dbReference>
<evidence type="ECO:0000256" key="10">
    <source>
        <dbReference type="ARBA" id="ARBA00022884"/>
    </source>
</evidence>
<dbReference type="NCBIfam" id="TIGR00563">
    <property type="entry name" value="rsmB"/>
    <property type="match status" value="1"/>
</dbReference>
<dbReference type="PANTHER" id="PTHR22807:SF61">
    <property type="entry name" value="NOL1_NOP2_SUN FAMILY PROTEIN _ ANTITERMINATION NUSB DOMAIN-CONTAINING PROTEIN"/>
    <property type="match status" value="1"/>
</dbReference>
<feature type="domain" description="SAM-dependent MTase RsmB/NOP-type" evidence="16">
    <location>
        <begin position="233"/>
        <end position="502"/>
    </location>
</feature>
<feature type="binding site" evidence="14">
    <location>
        <position position="391"/>
    </location>
    <ligand>
        <name>S-adenosyl-L-methionine</name>
        <dbReference type="ChEBI" id="CHEBI:59789"/>
    </ligand>
</feature>
<evidence type="ECO:0000256" key="3">
    <source>
        <dbReference type="ARBA" id="ARBA00007494"/>
    </source>
</evidence>
<evidence type="ECO:0000256" key="11">
    <source>
        <dbReference type="ARBA" id="ARBA00030399"/>
    </source>
</evidence>
<dbReference type="Proteomes" id="UP000246569">
    <property type="component" value="Unassembled WGS sequence"/>
</dbReference>
<dbReference type="EC" id="2.1.1.176" evidence="4"/>
<dbReference type="GO" id="GO:0070475">
    <property type="term" value="P:rRNA base methylation"/>
    <property type="evidence" value="ECO:0007669"/>
    <property type="project" value="TreeGrafter"/>
</dbReference>
<dbReference type="GO" id="GO:0003723">
    <property type="term" value="F:RNA binding"/>
    <property type="evidence" value="ECO:0007669"/>
    <property type="project" value="UniProtKB-UniRule"/>
</dbReference>
<evidence type="ECO:0000256" key="7">
    <source>
        <dbReference type="ARBA" id="ARBA00022603"/>
    </source>
</evidence>
<dbReference type="NCBIfam" id="NF008149">
    <property type="entry name" value="PRK10901.1"/>
    <property type="match status" value="1"/>
</dbReference>
<evidence type="ECO:0000256" key="14">
    <source>
        <dbReference type="PROSITE-ProRule" id="PRU01023"/>
    </source>
</evidence>
<dbReference type="PANTHER" id="PTHR22807">
    <property type="entry name" value="NOP2 YEAST -RELATED NOL1/NOP2/FMU SUN DOMAIN-CONTAINING"/>
    <property type="match status" value="1"/>
</dbReference>
<dbReference type="InterPro" id="IPR049560">
    <property type="entry name" value="MeTrfase_RsmB-F_NOP2_cat"/>
</dbReference>
<feature type="binding site" evidence="14">
    <location>
        <position position="372"/>
    </location>
    <ligand>
        <name>S-adenosyl-L-methionine</name>
        <dbReference type="ChEBI" id="CHEBI:59789"/>
    </ligand>
</feature>
<reference evidence="17 18" key="1">
    <citation type="submission" date="2018-05" db="EMBL/GenBank/DDBJ databases">
        <title>Genomic Encyclopedia of Type Strains, Phase IV (KMG-IV): sequencing the most valuable type-strain genomes for metagenomic binning, comparative biology and taxonomic classification.</title>
        <authorList>
            <person name="Goeker M."/>
        </authorList>
    </citation>
    <scope>NUCLEOTIDE SEQUENCE [LARGE SCALE GENOMIC DNA]</scope>
    <source>
        <strain evidence="17 18">DSM 23606</strain>
    </source>
</reference>
<dbReference type="PROSITE" id="PS01153">
    <property type="entry name" value="NOL1_NOP2_SUN"/>
    <property type="match status" value="1"/>
</dbReference>
<dbReference type="GO" id="GO:0006355">
    <property type="term" value="P:regulation of DNA-templated transcription"/>
    <property type="evidence" value="ECO:0007669"/>
    <property type="project" value="InterPro"/>
</dbReference>
<evidence type="ECO:0000259" key="16">
    <source>
        <dbReference type="PROSITE" id="PS51686"/>
    </source>
</evidence>
<dbReference type="Pfam" id="PF01189">
    <property type="entry name" value="Methyltr_RsmB-F"/>
    <property type="match status" value="1"/>
</dbReference>
<sequence length="503" mass="53083">MKPPHQPGSDAGDEPLRRNRPRPAAAKPEQSAPPAAKKSAAKRNSRTAAPRPRKQPAAAGAARPARASAPRLDVRTAAALTVAAVLDGGSSLSSELPRQAARVAPRDRPLLAELAYGTLRFFPALDARLARLLDKPLAAGSANVRALLLLGLYQLEHLRVPDYAAVSSCVTAARARPDTAWAAGLINAVLRNSCRRAAELDAALASDPAAQQAHPAWLLERLQTDWPQAWPAIVAANNSHAPLTLRVNLTRGSRSEYLERLTAAGIAASAHPLVDSAVVLDNPCEVEALPGFAEGAVSVQDAAAQLAAVLLAAAPGERVLDACCAPGGKTGHLLEHTPGIELLAIDADAGRLGRVHENLARLGQSAEVRCADAGNPPAWWDGQPFQRILLDAPCSATGVIRRHPDIKALRTAADLDSLAQRQLALLDALWPLLARDGILIYATCSVMRSENEGTLNAFLATHADARAEPIRTEWGQPCGPGRQILPGEAGMDGFFYACLHKLP</sequence>
<dbReference type="PRINTS" id="PR02008">
    <property type="entry name" value="RCMTFAMILY"/>
</dbReference>
<evidence type="ECO:0000256" key="13">
    <source>
        <dbReference type="ARBA" id="ARBA00047283"/>
    </source>
</evidence>
<evidence type="ECO:0000256" key="1">
    <source>
        <dbReference type="ARBA" id="ARBA00002724"/>
    </source>
</evidence>
<dbReference type="Gene3D" id="3.40.50.150">
    <property type="entry name" value="Vaccinia Virus protein VP39"/>
    <property type="match status" value="1"/>
</dbReference>
<dbReference type="FunFam" id="3.30.70.1170:FF:000002">
    <property type="entry name" value="Ribosomal RNA small subunit methyltransferase B"/>
    <property type="match status" value="1"/>
</dbReference>
<keyword evidence="9 14" id="KW-0949">S-adenosyl-L-methionine</keyword>
<dbReference type="Gene3D" id="1.10.287.730">
    <property type="entry name" value="Helix hairpin bin"/>
    <property type="match status" value="1"/>
</dbReference>
<dbReference type="Pfam" id="PF22458">
    <property type="entry name" value="RsmF-B_ferredox"/>
    <property type="match status" value="1"/>
</dbReference>
<dbReference type="FunFam" id="3.40.50.150:FF:000022">
    <property type="entry name" value="Ribosomal RNA small subunit methyltransferase B"/>
    <property type="match status" value="1"/>
</dbReference>
<dbReference type="CDD" id="cd02440">
    <property type="entry name" value="AdoMet_MTases"/>
    <property type="match status" value="1"/>
</dbReference>
<comment type="function">
    <text evidence="1">Specifically methylates the cytosine at position 967 (m5C967) of 16S rRNA.</text>
</comment>
<dbReference type="EMBL" id="QGTJ01000002">
    <property type="protein sequence ID" value="PWV64604.1"/>
    <property type="molecule type" value="Genomic_DNA"/>
</dbReference>
<dbReference type="AlphaFoldDB" id="A0A317MYJ7"/>
<dbReference type="Gene3D" id="3.30.70.1170">
    <property type="entry name" value="Sun protein, domain 3"/>
    <property type="match status" value="1"/>
</dbReference>
<feature type="compositionally biased region" description="Low complexity" evidence="15">
    <location>
        <begin position="55"/>
        <end position="70"/>
    </location>
</feature>
<keyword evidence="10 14" id="KW-0694">RNA-binding</keyword>
<dbReference type="PROSITE" id="PS51686">
    <property type="entry name" value="SAM_MT_RSMB_NOP"/>
    <property type="match status" value="1"/>
</dbReference>
<dbReference type="InterPro" id="IPR018314">
    <property type="entry name" value="RsmB/NOL1/NOP2-like_CS"/>
</dbReference>
<dbReference type="InterPro" id="IPR023267">
    <property type="entry name" value="RCMT"/>
</dbReference>
<proteinExistence type="inferred from homology"/>
<feature type="binding site" evidence="14">
    <location>
        <position position="346"/>
    </location>
    <ligand>
        <name>S-adenosyl-L-methionine</name>
        <dbReference type="ChEBI" id="CHEBI:59789"/>
    </ligand>
</feature>
<comment type="subcellular location">
    <subcellularLocation>
        <location evidence="2">Cytoplasm</location>
    </subcellularLocation>
</comment>